<accession>A0ABS1KS51</accession>
<evidence type="ECO:0000256" key="1">
    <source>
        <dbReference type="SAM" id="SignalP"/>
    </source>
</evidence>
<dbReference type="Proteomes" id="UP000613030">
    <property type="component" value="Unassembled WGS sequence"/>
</dbReference>
<comment type="caution">
    <text evidence="2">The sequence shown here is derived from an EMBL/GenBank/DDBJ whole genome shotgun (WGS) entry which is preliminary data.</text>
</comment>
<feature type="signal peptide" evidence="1">
    <location>
        <begin position="1"/>
        <end position="17"/>
    </location>
</feature>
<dbReference type="EMBL" id="JAERRB010000004">
    <property type="protein sequence ID" value="MBL0742175.1"/>
    <property type="molecule type" value="Genomic_DNA"/>
</dbReference>
<gene>
    <name evidence="2" type="ORF">JI741_13180</name>
</gene>
<protein>
    <submittedName>
        <fullName evidence="2">Uncharacterized protein</fullName>
    </submittedName>
</protein>
<sequence length="100" mass="11464">MKRIVLLSALVLLSLTAAVSQSLPASSPAYWVVETNAKETNYSIVRFYTVDNLLVHEVKIDGVYININRPRHKKRLDQLLRSYNDRTVASLRRLKSKHSI</sequence>
<evidence type="ECO:0000313" key="3">
    <source>
        <dbReference type="Proteomes" id="UP000613030"/>
    </source>
</evidence>
<feature type="chain" id="PRO_5046542737" evidence="1">
    <location>
        <begin position="18"/>
        <end position="100"/>
    </location>
</feature>
<name>A0ABS1KS51_9BACT</name>
<evidence type="ECO:0000313" key="2">
    <source>
        <dbReference type="EMBL" id="MBL0742175.1"/>
    </source>
</evidence>
<proteinExistence type="predicted"/>
<dbReference type="RefSeq" id="WP_202010127.1">
    <property type="nucleotide sequence ID" value="NZ_JAERRB010000004.1"/>
</dbReference>
<reference evidence="2 3" key="1">
    <citation type="submission" date="2021-01" db="EMBL/GenBank/DDBJ databases">
        <title>Chryseolinea sp. Jin1 Genome sequencing and assembly.</title>
        <authorList>
            <person name="Kim I."/>
        </authorList>
    </citation>
    <scope>NUCLEOTIDE SEQUENCE [LARGE SCALE GENOMIC DNA]</scope>
    <source>
        <strain evidence="2 3">Jin1</strain>
    </source>
</reference>
<keyword evidence="1" id="KW-0732">Signal</keyword>
<keyword evidence="3" id="KW-1185">Reference proteome</keyword>
<organism evidence="2 3">
    <name type="scientific">Chryseolinea lacunae</name>
    <dbReference type="NCBI Taxonomy" id="2801331"/>
    <lineage>
        <taxon>Bacteria</taxon>
        <taxon>Pseudomonadati</taxon>
        <taxon>Bacteroidota</taxon>
        <taxon>Cytophagia</taxon>
        <taxon>Cytophagales</taxon>
        <taxon>Fulvivirgaceae</taxon>
        <taxon>Chryseolinea</taxon>
    </lineage>
</organism>